<organism evidence="2 3">
    <name type="scientific">Mediterraneibacter gnavus</name>
    <name type="common">Ruminococcus gnavus</name>
    <dbReference type="NCBI Taxonomy" id="33038"/>
    <lineage>
        <taxon>Bacteria</taxon>
        <taxon>Bacillati</taxon>
        <taxon>Bacillota</taxon>
        <taxon>Clostridia</taxon>
        <taxon>Lachnospirales</taxon>
        <taxon>Lachnospiraceae</taxon>
        <taxon>Mediterraneibacter</taxon>
    </lineage>
</organism>
<dbReference type="EMBL" id="QRQE01000051">
    <property type="protein sequence ID" value="RHM71167.1"/>
    <property type="molecule type" value="Genomic_DNA"/>
</dbReference>
<evidence type="ECO:0000313" key="2">
    <source>
        <dbReference type="EMBL" id="RHM71167.1"/>
    </source>
</evidence>
<comment type="caution">
    <text evidence="2">The sequence shown here is derived from an EMBL/GenBank/DDBJ whole genome shotgun (WGS) entry which is preliminary data.</text>
</comment>
<feature type="transmembrane region" description="Helical" evidence="1">
    <location>
        <begin position="189"/>
        <end position="208"/>
    </location>
</feature>
<keyword evidence="1" id="KW-0472">Membrane</keyword>
<gene>
    <name evidence="2" type="ORF">DWZ50_16035</name>
</gene>
<name>A0A415S5R5_MEDGN</name>
<keyword evidence="1" id="KW-1133">Transmembrane helix</keyword>
<feature type="transmembrane region" description="Helical" evidence="1">
    <location>
        <begin position="42"/>
        <end position="61"/>
    </location>
</feature>
<proteinExistence type="predicted"/>
<protein>
    <submittedName>
        <fullName evidence="2">ABC-2 transporter permease</fullName>
    </submittedName>
</protein>
<evidence type="ECO:0000256" key="1">
    <source>
        <dbReference type="SAM" id="Phobius"/>
    </source>
</evidence>
<evidence type="ECO:0000313" key="3">
    <source>
        <dbReference type="Proteomes" id="UP000285610"/>
    </source>
</evidence>
<reference evidence="2 3" key="1">
    <citation type="submission" date="2018-08" db="EMBL/GenBank/DDBJ databases">
        <title>A genome reference for cultivated species of the human gut microbiota.</title>
        <authorList>
            <person name="Zou Y."/>
            <person name="Xue W."/>
            <person name="Luo G."/>
        </authorList>
    </citation>
    <scope>NUCLEOTIDE SEQUENCE [LARGE SCALE GENOMIC DNA]</scope>
    <source>
        <strain evidence="2 3">AF33-12</strain>
    </source>
</reference>
<feature type="transmembrane region" description="Helical" evidence="1">
    <location>
        <begin position="128"/>
        <end position="150"/>
    </location>
</feature>
<dbReference type="Pfam" id="PF13346">
    <property type="entry name" value="ABC2_membrane_5"/>
    <property type="match status" value="1"/>
</dbReference>
<keyword evidence="1" id="KW-0812">Transmembrane</keyword>
<sequence>MRGIILKDLYEGFCIKKNLINWLASMIFTSALTAISEFMRGAYGFLLIVVLLFPVMGSTLLQMTVEQDEKAEFDRIQLTYPLSKSEIVLSKYLGGLIVQGGMTLYSFVFVLIYVYGYRTITLEDALPTWGIGVVGGVIYFAVSYVAYFWLGNLKGVIFTFLAMVGLVIAFLLSVFNIGLEEIMQVEKSIWIIGCLVMAAVLMVISYFLSLKIYTKNILEIVILHKIFMQKKC</sequence>
<dbReference type="InterPro" id="IPR025699">
    <property type="entry name" value="ABC2_memb-like"/>
</dbReference>
<feature type="transmembrane region" description="Helical" evidence="1">
    <location>
        <begin position="20"/>
        <end position="36"/>
    </location>
</feature>
<dbReference type="RefSeq" id="WP_118445135.1">
    <property type="nucleotide sequence ID" value="NZ_JBCPGC010000060.1"/>
</dbReference>
<dbReference type="AlphaFoldDB" id="A0A415S5R5"/>
<dbReference type="Proteomes" id="UP000285610">
    <property type="component" value="Unassembled WGS sequence"/>
</dbReference>
<feature type="transmembrane region" description="Helical" evidence="1">
    <location>
        <begin position="92"/>
        <end position="116"/>
    </location>
</feature>
<feature type="transmembrane region" description="Helical" evidence="1">
    <location>
        <begin position="157"/>
        <end position="177"/>
    </location>
</feature>
<accession>A0A415S5R5</accession>